<keyword evidence="2" id="KW-0479">Metal-binding</keyword>
<dbReference type="CDD" id="cd08204">
    <property type="entry name" value="ArfGap"/>
    <property type="match status" value="1"/>
</dbReference>
<organism evidence="8 9">
    <name type="scientific">Trapa incisa</name>
    <dbReference type="NCBI Taxonomy" id="236973"/>
    <lineage>
        <taxon>Eukaryota</taxon>
        <taxon>Viridiplantae</taxon>
        <taxon>Streptophyta</taxon>
        <taxon>Embryophyta</taxon>
        <taxon>Tracheophyta</taxon>
        <taxon>Spermatophyta</taxon>
        <taxon>Magnoliopsida</taxon>
        <taxon>eudicotyledons</taxon>
        <taxon>Gunneridae</taxon>
        <taxon>Pentapetalae</taxon>
        <taxon>rosids</taxon>
        <taxon>malvids</taxon>
        <taxon>Myrtales</taxon>
        <taxon>Lythraceae</taxon>
        <taxon>Trapa</taxon>
    </lineage>
</organism>
<evidence type="ECO:0000313" key="9">
    <source>
        <dbReference type="Proteomes" id="UP001345219"/>
    </source>
</evidence>
<gene>
    <name evidence="8" type="ORF">SAY87_021427</name>
</gene>
<dbReference type="PRINTS" id="PR00405">
    <property type="entry name" value="REVINTRACTNG"/>
</dbReference>
<name>A0AAN7PRE3_9MYRT</name>
<dbReference type="Proteomes" id="UP001345219">
    <property type="component" value="Chromosome 16"/>
</dbReference>
<dbReference type="InterPro" id="IPR038508">
    <property type="entry name" value="ArfGAP_dom_sf"/>
</dbReference>
<dbReference type="Pfam" id="PF01412">
    <property type="entry name" value="ArfGap"/>
    <property type="match status" value="1"/>
</dbReference>
<dbReference type="InterPro" id="IPR044520">
    <property type="entry name" value="ARF_GAP_AGD5/15"/>
</dbReference>
<proteinExistence type="predicted"/>
<dbReference type="PANTHER" id="PTHR46419">
    <property type="entry name" value="ADP-RIBOSYLATION FACTOR GTPASE-ACTIVATING PROTEIN AGD5"/>
    <property type="match status" value="1"/>
</dbReference>
<evidence type="ECO:0000256" key="6">
    <source>
        <dbReference type="SAM" id="MobiDB-lite"/>
    </source>
</evidence>
<feature type="domain" description="Arf-GAP" evidence="7">
    <location>
        <begin position="17"/>
        <end position="131"/>
    </location>
</feature>
<dbReference type="PANTHER" id="PTHR46419:SF3">
    <property type="entry name" value="ADP-RIBOSYLATION FACTOR GTPASE-ACTIVATING PROTEIN AGD15-RELATED"/>
    <property type="match status" value="1"/>
</dbReference>
<dbReference type="SUPFAM" id="SSF57863">
    <property type="entry name" value="ArfGap/RecO-like zinc finger"/>
    <property type="match status" value="1"/>
</dbReference>
<evidence type="ECO:0000313" key="8">
    <source>
        <dbReference type="EMBL" id="KAK4752629.1"/>
    </source>
</evidence>
<feature type="region of interest" description="Disordered" evidence="6">
    <location>
        <begin position="223"/>
        <end position="247"/>
    </location>
</feature>
<evidence type="ECO:0000256" key="3">
    <source>
        <dbReference type="ARBA" id="ARBA00022771"/>
    </source>
</evidence>
<accession>A0AAN7PRE3</accession>
<evidence type="ECO:0000256" key="5">
    <source>
        <dbReference type="PROSITE-ProRule" id="PRU00288"/>
    </source>
</evidence>
<dbReference type="Gene3D" id="1.10.220.150">
    <property type="entry name" value="Arf GTPase activating protein"/>
    <property type="match status" value="1"/>
</dbReference>
<evidence type="ECO:0000256" key="1">
    <source>
        <dbReference type="ARBA" id="ARBA00022468"/>
    </source>
</evidence>
<keyword evidence="4" id="KW-0862">Zinc</keyword>
<reference evidence="8 9" key="1">
    <citation type="journal article" date="2023" name="Hortic Res">
        <title>Pangenome of water caltrop reveals structural variations and asymmetric subgenome divergence after allopolyploidization.</title>
        <authorList>
            <person name="Zhang X."/>
            <person name="Chen Y."/>
            <person name="Wang L."/>
            <person name="Yuan Y."/>
            <person name="Fang M."/>
            <person name="Shi L."/>
            <person name="Lu R."/>
            <person name="Comes H.P."/>
            <person name="Ma Y."/>
            <person name="Chen Y."/>
            <person name="Huang G."/>
            <person name="Zhou Y."/>
            <person name="Zheng Z."/>
            <person name="Qiu Y."/>
        </authorList>
    </citation>
    <scope>NUCLEOTIDE SEQUENCE [LARGE SCALE GENOMIC DNA]</scope>
    <source>
        <tissue evidence="8">Roots</tissue>
    </source>
</reference>
<sequence>MMNEKALVTKDLNAKHTKILDALLKLPENRECADCRNKAPRWASVNLGIFICMQCSGIHRSLGVHISKVRSITLDTWLPEQVAFMQCMGNKKSNNYWEAELPKDYNRSMIERFIRAKYAERRWVAQGAVQPSPELCDLSSTTIAFIEGEPKKQSPTKARRLSLDEEVLTKHMSQTGHPQRLRGCSLDIKANSVSPSQTIRALPPSNELEKSIKKMDNCTQDLFSLVPSQGPKEEPSSRPPSSWATFD</sequence>
<dbReference type="FunFam" id="1.10.220.150:FF:000009">
    <property type="entry name" value="stromal membrane-associated protein 1 isoform X1"/>
    <property type="match status" value="1"/>
</dbReference>
<dbReference type="AlphaFoldDB" id="A0AAN7PRE3"/>
<comment type="caution">
    <text evidence="8">The sequence shown here is derived from an EMBL/GenBank/DDBJ whole genome shotgun (WGS) entry which is preliminary data.</text>
</comment>
<dbReference type="InterPro" id="IPR001164">
    <property type="entry name" value="ArfGAP_dom"/>
</dbReference>
<keyword evidence="1" id="KW-0343">GTPase activation</keyword>
<dbReference type="SMART" id="SM00105">
    <property type="entry name" value="ArfGap"/>
    <property type="match status" value="1"/>
</dbReference>
<evidence type="ECO:0000256" key="2">
    <source>
        <dbReference type="ARBA" id="ARBA00022723"/>
    </source>
</evidence>
<dbReference type="InterPro" id="IPR037278">
    <property type="entry name" value="ARFGAP/RecO"/>
</dbReference>
<evidence type="ECO:0000259" key="7">
    <source>
        <dbReference type="PROSITE" id="PS50115"/>
    </source>
</evidence>
<keyword evidence="9" id="KW-1185">Reference proteome</keyword>
<evidence type="ECO:0000256" key="4">
    <source>
        <dbReference type="ARBA" id="ARBA00022833"/>
    </source>
</evidence>
<protein>
    <recommendedName>
        <fullName evidence="7">Arf-GAP domain-containing protein</fullName>
    </recommendedName>
</protein>
<keyword evidence="3 5" id="KW-0863">Zinc-finger</keyword>
<dbReference type="PROSITE" id="PS50115">
    <property type="entry name" value="ARFGAP"/>
    <property type="match status" value="1"/>
</dbReference>
<dbReference type="EMBL" id="JAXIOK010000016">
    <property type="protein sequence ID" value="KAK4752629.1"/>
    <property type="molecule type" value="Genomic_DNA"/>
</dbReference>
<dbReference type="GO" id="GO:0005096">
    <property type="term" value="F:GTPase activator activity"/>
    <property type="evidence" value="ECO:0007669"/>
    <property type="project" value="UniProtKB-KW"/>
</dbReference>
<dbReference type="GO" id="GO:0008270">
    <property type="term" value="F:zinc ion binding"/>
    <property type="evidence" value="ECO:0007669"/>
    <property type="project" value="UniProtKB-KW"/>
</dbReference>